<dbReference type="SUPFAM" id="SSF50998">
    <property type="entry name" value="Quinoprotein alcohol dehydrogenase-like"/>
    <property type="match status" value="1"/>
</dbReference>
<feature type="compositionally biased region" description="Acidic residues" evidence="1">
    <location>
        <begin position="553"/>
        <end position="566"/>
    </location>
</feature>
<keyword evidence="4" id="KW-1185">Reference proteome</keyword>
<dbReference type="SUPFAM" id="SSF81383">
    <property type="entry name" value="F-box domain"/>
    <property type="match status" value="1"/>
</dbReference>
<feature type="domain" description="F-box" evidence="2">
    <location>
        <begin position="17"/>
        <end position="65"/>
    </location>
</feature>
<dbReference type="InterPro" id="IPR011047">
    <property type="entry name" value="Quinoprotein_ADH-like_sf"/>
</dbReference>
<dbReference type="STRING" id="139420.A0A371D9M7"/>
<dbReference type="Proteomes" id="UP000256964">
    <property type="component" value="Unassembled WGS sequence"/>
</dbReference>
<proteinExistence type="predicted"/>
<dbReference type="SMART" id="SM00256">
    <property type="entry name" value="FBOX"/>
    <property type="match status" value="1"/>
</dbReference>
<dbReference type="InterPro" id="IPR036047">
    <property type="entry name" value="F-box-like_dom_sf"/>
</dbReference>
<feature type="compositionally biased region" description="Low complexity" evidence="1">
    <location>
        <begin position="620"/>
        <end position="631"/>
    </location>
</feature>
<evidence type="ECO:0000259" key="2">
    <source>
        <dbReference type="PROSITE" id="PS50181"/>
    </source>
</evidence>
<feature type="region of interest" description="Disordered" evidence="1">
    <location>
        <begin position="611"/>
        <end position="677"/>
    </location>
</feature>
<dbReference type="PROSITE" id="PS50181">
    <property type="entry name" value="FBOX"/>
    <property type="match status" value="1"/>
</dbReference>
<gene>
    <name evidence="3" type="ORF">OH76DRAFT_541148</name>
</gene>
<reference evidence="3 4" key="1">
    <citation type="journal article" date="2018" name="Biotechnol. Biofuels">
        <title>Integrative visual omics of the white-rot fungus Polyporus brumalis exposes the biotechnological potential of its oxidative enzymes for delignifying raw plant biomass.</title>
        <authorList>
            <person name="Miyauchi S."/>
            <person name="Rancon A."/>
            <person name="Drula E."/>
            <person name="Hage H."/>
            <person name="Chaduli D."/>
            <person name="Favel A."/>
            <person name="Grisel S."/>
            <person name="Henrissat B."/>
            <person name="Herpoel-Gimbert I."/>
            <person name="Ruiz-Duenas F.J."/>
            <person name="Chevret D."/>
            <person name="Hainaut M."/>
            <person name="Lin J."/>
            <person name="Wang M."/>
            <person name="Pangilinan J."/>
            <person name="Lipzen A."/>
            <person name="Lesage-Meessen L."/>
            <person name="Navarro D."/>
            <person name="Riley R."/>
            <person name="Grigoriev I.V."/>
            <person name="Zhou S."/>
            <person name="Raouche S."/>
            <person name="Rosso M.N."/>
        </authorList>
    </citation>
    <scope>NUCLEOTIDE SEQUENCE [LARGE SCALE GENOMIC DNA]</scope>
    <source>
        <strain evidence="3 4">BRFM 1820</strain>
    </source>
</reference>
<dbReference type="Pfam" id="PF12937">
    <property type="entry name" value="F-box-like"/>
    <property type="match status" value="1"/>
</dbReference>
<name>A0A371D9M7_9APHY</name>
<dbReference type="EMBL" id="KZ857406">
    <property type="protein sequence ID" value="RDX49238.1"/>
    <property type="molecule type" value="Genomic_DNA"/>
</dbReference>
<sequence length="696" mass="77846">MRELANILITGRQLGMPPTLETLPAELVLRILACLPVQSLRALRLTSRCWHTFFVEHGSTIYHYASLLHRFIDSVNQLLPEAKAAHPLPFLQDVPDWYQYCRQYFQLQKNWAGKGYASVRYYDGHPNDIHRLKVDEDYGLLIVTHEFGGLTVFDLETAEILWHLDSTYVRRYAHCEYEKGYLIFDRNHTATEAWRLEVLYDRSAVPRECVPDEAQIEAWRKASHQYAHTGPRGHFRPWCLMETPEFTRAYRFVYPTFLVASLRKAYLCDVPTGRFTLEVDNVQGNSEGGDINYVELSVFHIFVCSTSALRVFSKTNGQMVLEIPSYQLQYSDVRLAVQLDPAVARRKFAGPSEVVALPAEPTSTTALYTASYAEFSAVHVSRDGKDLVTQLSDSRMVVIRDFARVIRGEISIREAALEIGKTIPRLGNSDEHFSIYLSYENGRLGVVTTSGIYAATLDPTYHGLLDADLVNAGKKEVFKIPMEAVQKGISFPYITFVSMPFYHDRRQLSKVTCIQITETKLYFVWDAMYKPDNIDYYRLLGMIGGNTPPPPDGDNDDMEDNDGDDLAEGLFTTEATVAAAQAAGAQVMVDSEGDEDWDTQDVAESHTLVASGSGTAAEDAAGAGPSTAGAAIHAADDDDNDDNNDDDDDWDYDDDDSVGSDGDDPPEPQHTLIDLGRSHNVVSTGPIVFCIDFSPQ</sequence>
<dbReference type="AlphaFoldDB" id="A0A371D9M7"/>
<accession>A0A371D9M7</accession>
<dbReference type="InterPro" id="IPR001810">
    <property type="entry name" value="F-box_dom"/>
</dbReference>
<feature type="region of interest" description="Disordered" evidence="1">
    <location>
        <begin position="545"/>
        <end position="566"/>
    </location>
</feature>
<protein>
    <recommendedName>
        <fullName evidence="2">F-box domain-containing protein</fullName>
    </recommendedName>
</protein>
<dbReference type="Gene3D" id="1.20.1280.50">
    <property type="match status" value="1"/>
</dbReference>
<feature type="compositionally biased region" description="Acidic residues" evidence="1">
    <location>
        <begin position="636"/>
        <end position="666"/>
    </location>
</feature>
<dbReference type="OrthoDB" id="550575at2759"/>
<evidence type="ECO:0000313" key="3">
    <source>
        <dbReference type="EMBL" id="RDX49238.1"/>
    </source>
</evidence>
<evidence type="ECO:0000313" key="4">
    <source>
        <dbReference type="Proteomes" id="UP000256964"/>
    </source>
</evidence>
<evidence type="ECO:0000256" key="1">
    <source>
        <dbReference type="SAM" id="MobiDB-lite"/>
    </source>
</evidence>
<organism evidence="3 4">
    <name type="scientific">Lentinus brumalis</name>
    <dbReference type="NCBI Taxonomy" id="2498619"/>
    <lineage>
        <taxon>Eukaryota</taxon>
        <taxon>Fungi</taxon>
        <taxon>Dikarya</taxon>
        <taxon>Basidiomycota</taxon>
        <taxon>Agaricomycotina</taxon>
        <taxon>Agaricomycetes</taxon>
        <taxon>Polyporales</taxon>
        <taxon>Polyporaceae</taxon>
        <taxon>Lentinus</taxon>
    </lineage>
</organism>